<feature type="domain" description="C-type lectin" evidence="2">
    <location>
        <begin position="58"/>
        <end position="173"/>
    </location>
</feature>
<proteinExistence type="predicted"/>
<dbReference type="Pfam" id="PF00059">
    <property type="entry name" value="Lectin_C"/>
    <property type="match status" value="1"/>
</dbReference>
<sequence>MAGASWDWLVLFLWILVLSCAVRQTASYHETLLESGTEPPATDMISVNWTLYSGLFLTWNEASHYCHQQGGHLPVLDTPLTTQAFSMAADRWHHGDLIDTDVWLGLHSSLSGTVPEIWEGICLLQQSDVIYWDSDYDVTEPDGLDTERCVRMKTDAATWGTTDCGNAMGVVCEWRGGGLSTLSSDDYINSFDAGDYQAHL</sequence>
<dbReference type="CDD" id="cd00037">
    <property type="entry name" value="CLECT"/>
    <property type="match status" value="1"/>
</dbReference>
<evidence type="ECO:0000313" key="3">
    <source>
        <dbReference type="EMBL" id="KAK7479559.1"/>
    </source>
</evidence>
<dbReference type="Proteomes" id="UP001519460">
    <property type="component" value="Unassembled WGS sequence"/>
</dbReference>
<keyword evidence="1" id="KW-0732">Signal</keyword>
<dbReference type="SMART" id="SM00034">
    <property type="entry name" value="CLECT"/>
    <property type="match status" value="1"/>
</dbReference>
<organism evidence="3 4">
    <name type="scientific">Batillaria attramentaria</name>
    <dbReference type="NCBI Taxonomy" id="370345"/>
    <lineage>
        <taxon>Eukaryota</taxon>
        <taxon>Metazoa</taxon>
        <taxon>Spiralia</taxon>
        <taxon>Lophotrochozoa</taxon>
        <taxon>Mollusca</taxon>
        <taxon>Gastropoda</taxon>
        <taxon>Caenogastropoda</taxon>
        <taxon>Sorbeoconcha</taxon>
        <taxon>Cerithioidea</taxon>
        <taxon>Batillariidae</taxon>
        <taxon>Batillaria</taxon>
    </lineage>
</organism>
<dbReference type="InterPro" id="IPR016187">
    <property type="entry name" value="CTDL_fold"/>
</dbReference>
<name>A0ABD0JXS4_9CAEN</name>
<evidence type="ECO:0000256" key="1">
    <source>
        <dbReference type="SAM" id="SignalP"/>
    </source>
</evidence>
<keyword evidence="4" id="KW-1185">Reference proteome</keyword>
<evidence type="ECO:0000313" key="4">
    <source>
        <dbReference type="Proteomes" id="UP001519460"/>
    </source>
</evidence>
<dbReference type="Gene3D" id="3.10.100.10">
    <property type="entry name" value="Mannose-Binding Protein A, subunit A"/>
    <property type="match status" value="1"/>
</dbReference>
<feature type="signal peptide" evidence="1">
    <location>
        <begin position="1"/>
        <end position="27"/>
    </location>
</feature>
<reference evidence="3 4" key="1">
    <citation type="journal article" date="2023" name="Sci. Data">
        <title>Genome assembly of the Korean intertidal mud-creeper Batillaria attramentaria.</title>
        <authorList>
            <person name="Patra A.K."/>
            <person name="Ho P.T."/>
            <person name="Jun S."/>
            <person name="Lee S.J."/>
            <person name="Kim Y."/>
            <person name="Won Y.J."/>
        </authorList>
    </citation>
    <scope>NUCLEOTIDE SEQUENCE [LARGE SCALE GENOMIC DNA]</scope>
    <source>
        <strain evidence="3">Wonlab-2016</strain>
    </source>
</reference>
<gene>
    <name evidence="3" type="ORF">BaRGS_00029196</name>
</gene>
<dbReference type="AlphaFoldDB" id="A0ABD0JXS4"/>
<evidence type="ECO:0000259" key="2">
    <source>
        <dbReference type="PROSITE" id="PS50041"/>
    </source>
</evidence>
<protein>
    <recommendedName>
        <fullName evidence="2">C-type lectin domain-containing protein</fullName>
    </recommendedName>
</protein>
<dbReference type="PROSITE" id="PS50041">
    <property type="entry name" value="C_TYPE_LECTIN_2"/>
    <property type="match status" value="1"/>
</dbReference>
<comment type="caution">
    <text evidence="3">The sequence shown here is derived from an EMBL/GenBank/DDBJ whole genome shotgun (WGS) entry which is preliminary data.</text>
</comment>
<feature type="chain" id="PRO_5044794296" description="C-type lectin domain-containing protein" evidence="1">
    <location>
        <begin position="28"/>
        <end position="200"/>
    </location>
</feature>
<dbReference type="SUPFAM" id="SSF56436">
    <property type="entry name" value="C-type lectin-like"/>
    <property type="match status" value="1"/>
</dbReference>
<dbReference type="InterPro" id="IPR001304">
    <property type="entry name" value="C-type_lectin-like"/>
</dbReference>
<dbReference type="EMBL" id="JACVVK020000300">
    <property type="protein sequence ID" value="KAK7479559.1"/>
    <property type="molecule type" value="Genomic_DNA"/>
</dbReference>
<accession>A0ABD0JXS4</accession>
<dbReference type="InterPro" id="IPR016186">
    <property type="entry name" value="C-type_lectin-like/link_sf"/>
</dbReference>